<name>A0ABU9BKS2_9BURK</name>
<dbReference type="EMBL" id="JBBUTG010000003">
    <property type="protein sequence ID" value="MEK8030563.1"/>
    <property type="molecule type" value="Genomic_DNA"/>
</dbReference>
<dbReference type="Proteomes" id="UP001371218">
    <property type="component" value="Unassembled WGS sequence"/>
</dbReference>
<reference evidence="4 5" key="1">
    <citation type="submission" date="2024-04" db="EMBL/GenBank/DDBJ databases">
        <title>Novel species of the genus Ideonella isolated from streams.</title>
        <authorList>
            <person name="Lu H."/>
        </authorList>
    </citation>
    <scope>NUCLEOTIDE SEQUENCE [LARGE SCALE GENOMIC DNA]</scope>
    <source>
        <strain evidence="4 5">DXS29W</strain>
    </source>
</reference>
<dbReference type="PANTHER" id="PTHR44591">
    <property type="entry name" value="STRESS RESPONSE REGULATOR PROTEIN 1"/>
    <property type="match status" value="1"/>
</dbReference>
<dbReference type="InterPro" id="IPR050595">
    <property type="entry name" value="Bact_response_regulator"/>
</dbReference>
<keyword evidence="1 2" id="KW-0597">Phosphoprotein</keyword>
<accession>A0ABU9BKS2</accession>
<sequence>MQAPILIVDDSTSFRTVARMALERAGYRVIEANDGAAALRHLEGPALRCIISDVNMPHMDGVTFVETVKTHARQRFVPIVMFSTEANLGKMNRCREAGVRAWLSKPFHSDVLVDAVRKLAGPPEAPLNESTP</sequence>
<evidence type="ECO:0000313" key="5">
    <source>
        <dbReference type="Proteomes" id="UP001371218"/>
    </source>
</evidence>
<gene>
    <name evidence="4" type="ORF">AACH06_06965</name>
</gene>
<dbReference type="InterPro" id="IPR001789">
    <property type="entry name" value="Sig_transdc_resp-reg_receiver"/>
</dbReference>
<organism evidence="4 5">
    <name type="scientific">Ideonella lacteola</name>
    <dbReference type="NCBI Taxonomy" id="2984193"/>
    <lineage>
        <taxon>Bacteria</taxon>
        <taxon>Pseudomonadati</taxon>
        <taxon>Pseudomonadota</taxon>
        <taxon>Betaproteobacteria</taxon>
        <taxon>Burkholderiales</taxon>
        <taxon>Sphaerotilaceae</taxon>
        <taxon>Ideonella</taxon>
    </lineage>
</organism>
<keyword evidence="5" id="KW-1185">Reference proteome</keyword>
<dbReference type="SMART" id="SM00448">
    <property type="entry name" value="REC"/>
    <property type="match status" value="1"/>
</dbReference>
<protein>
    <submittedName>
        <fullName evidence="4">Response regulator</fullName>
    </submittedName>
</protein>
<evidence type="ECO:0000259" key="3">
    <source>
        <dbReference type="PROSITE" id="PS50110"/>
    </source>
</evidence>
<dbReference type="RefSeq" id="WP_341424924.1">
    <property type="nucleotide sequence ID" value="NZ_JBBUTG010000003.1"/>
</dbReference>
<comment type="caution">
    <text evidence="4">The sequence shown here is derived from an EMBL/GenBank/DDBJ whole genome shotgun (WGS) entry which is preliminary data.</text>
</comment>
<evidence type="ECO:0000256" key="2">
    <source>
        <dbReference type="PROSITE-ProRule" id="PRU00169"/>
    </source>
</evidence>
<dbReference type="Gene3D" id="3.40.50.2300">
    <property type="match status" value="1"/>
</dbReference>
<dbReference type="InterPro" id="IPR011006">
    <property type="entry name" value="CheY-like_superfamily"/>
</dbReference>
<feature type="modified residue" description="4-aspartylphosphate" evidence="2">
    <location>
        <position position="53"/>
    </location>
</feature>
<dbReference type="PROSITE" id="PS50110">
    <property type="entry name" value="RESPONSE_REGULATORY"/>
    <property type="match status" value="1"/>
</dbReference>
<dbReference type="Pfam" id="PF00072">
    <property type="entry name" value="Response_reg"/>
    <property type="match status" value="1"/>
</dbReference>
<evidence type="ECO:0000313" key="4">
    <source>
        <dbReference type="EMBL" id="MEK8030563.1"/>
    </source>
</evidence>
<proteinExistence type="predicted"/>
<evidence type="ECO:0000256" key="1">
    <source>
        <dbReference type="ARBA" id="ARBA00022553"/>
    </source>
</evidence>
<dbReference type="SUPFAM" id="SSF52172">
    <property type="entry name" value="CheY-like"/>
    <property type="match status" value="1"/>
</dbReference>
<dbReference type="PANTHER" id="PTHR44591:SF25">
    <property type="entry name" value="CHEMOTAXIS TWO-COMPONENT RESPONSE REGULATOR"/>
    <property type="match status" value="1"/>
</dbReference>
<feature type="domain" description="Response regulatory" evidence="3">
    <location>
        <begin position="4"/>
        <end position="120"/>
    </location>
</feature>